<dbReference type="EMBL" id="CAAALY010076478">
    <property type="protein sequence ID" value="VEL25827.1"/>
    <property type="molecule type" value="Genomic_DNA"/>
</dbReference>
<proteinExistence type="predicted"/>
<evidence type="ECO:0000313" key="3">
    <source>
        <dbReference type="Proteomes" id="UP000784294"/>
    </source>
</evidence>
<evidence type="ECO:0000256" key="1">
    <source>
        <dbReference type="SAM" id="MobiDB-lite"/>
    </source>
</evidence>
<gene>
    <name evidence="2" type="ORF">PXEA_LOCUS19267</name>
</gene>
<accession>A0A448X1I5</accession>
<keyword evidence="3" id="KW-1185">Reference proteome</keyword>
<protein>
    <submittedName>
        <fullName evidence="2">Uncharacterized protein</fullName>
    </submittedName>
</protein>
<dbReference type="AlphaFoldDB" id="A0A448X1I5"/>
<evidence type="ECO:0000313" key="2">
    <source>
        <dbReference type="EMBL" id="VEL25827.1"/>
    </source>
</evidence>
<organism evidence="2 3">
    <name type="scientific">Protopolystoma xenopodis</name>
    <dbReference type="NCBI Taxonomy" id="117903"/>
    <lineage>
        <taxon>Eukaryota</taxon>
        <taxon>Metazoa</taxon>
        <taxon>Spiralia</taxon>
        <taxon>Lophotrochozoa</taxon>
        <taxon>Platyhelminthes</taxon>
        <taxon>Monogenea</taxon>
        <taxon>Polyopisthocotylea</taxon>
        <taxon>Polystomatidea</taxon>
        <taxon>Polystomatidae</taxon>
        <taxon>Protopolystoma</taxon>
    </lineage>
</organism>
<name>A0A448X1I5_9PLAT</name>
<comment type="caution">
    <text evidence="2">The sequence shown here is derived from an EMBL/GenBank/DDBJ whole genome shotgun (WGS) entry which is preliminary data.</text>
</comment>
<feature type="compositionally biased region" description="Pro residues" evidence="1">
    <location>
        <begin position="1"/>
        <end position="16"/>
    </location>
</feature>
<feature type="region of interest" description="Disordered" evidence="1">
    <location>
        <begin position="1"/>
        <end position="23"/>
    </location>
</feature>
<sequence length="144" mass="15412">MSVSPPPPPPPPPLPPAAATTQRGPWRRGIIHRFGPTGHWADGPGLLRSLALVTSASGRQFVSSGPDLRLNGSNGLSELGIRKSWRPTGSYQVGVAEEPLHARSNAIGWLADWLVGSLGLWTCETSMKRQNAGTGQNDTWNEDD</sequence>
<reference evidence="2" key="1">
    <citation type="submission" date="2018-11" db="EMBL/GenBank/DDBJ databases">
        <authorList>
            <consortium name="Pathogen Informatics"/>
        </authorList>
    </citation>
    <scope>NUCLEOTIDE SEQUENCE</scope>
</reference>
<dbReference type="Proteomes" id="UP000784294">
    <property type="component" value="Unassembled WGS sequence"/>
</dbReference>